<keyword evidence="4" id="KW-1185">Reference proteome</keyword>
<protein>
    <submittedName>
        <fullName evidence="3">Universal stress protein</fullName>
    </submittedName>
</protein>
<dbReference type="RefSeq" id="WP_218547858.1">
    <property type="nucleotide sequence ID" value="NZ_JAGSPD010000020.1"/>
</dbReference>
<gene>
    <name evidence="3" type="ORF">KCG49_15700</name>
</gene>
<comment type="caution">
    <text evidence="3">The sequence shown here is derived from an EMBL/GenBank/DDBJ whole genome shotgun (WGS) entry which is preliminary data.</text>
</comment>
<evidence type="ECO:0000256" key="1">
    <source>
        <dbReference type="ARBA" id="ARBA00008791"/>
    </source>
</evidence>
<dbReference type="AlphaFoldDB" id="A0A9X1FCT1"/>
<evidence type="ECO:0000259" key="2">
    <source>
        <dbReference type="Pfam" id="PF00582"/>
    </source>
</evidence>
<evidence type="ECO:0000313" key="4">
    <source>
        <dbReference type="Proteomes" id="UP001138894"/>
    </source>
</evidence>
<reference evidence="3" key="1">
    <citation type="submission" date="2021-04" db="EMBL/GenBank/DDBJ databases">
        <authorList>
            <person name="Pira H."/>
            <person name="Risdian C."/>
            <person name="Wink J."/>
        </authorList>
    </citation>
    <scope>NUCLEOTIDE SEQUENCE</scope>
    <source>
        <strain evidence="3">WHY3</strain>
    </source>
</reference>
<proteinExistence type="inferred from homology"/>
<comment type="similarity">
    <text evidence="1">Belongs to the universal stress protein A family.</text>
</comment>
<dbReference type="Proteomes" id="UP001138894">
    <property type="component" value="Unassembled WGS sequence"/>
</dbReference>
<feature type="domain" description="UspA" evidence="2">
    <location>
        <begin position="1"/>
        <end position="135"/>
    </location>
</feature>
<sequence>MKKILVPVDFSETSENALLFACSLFGSSAVEITLLHIYGTQSTALLMKSIDGFLIKDAKEKLNALVEKVKDYKVHLKIQLAKNYPVQSIVTLGKNENYDYIIMGTKGASGLKEVFLGSVAGGVIAKTKIPVIVIPTAYTNKHINTIVFAVNDIELLKSVNLEPLHQLAKINNSRIEILQVAEKQSLELSEALKEVKSLDAKVSHIYGSGNINKDINDYLIKNNARLLCLIRGKKDYIDRLFSDSVTLKQTFNSPIPLIILHE</sequence>
<dbReference type="PANTHER" id="PTHR46268">
    <property type="entry name" value="STRESS RESPONSE PROTEIN NHAX"/>
    <property type="match status" value="1"/>
</dbReference>
<organism evidence="3 4">
    <name type="scientific">Winogradskyella luteola</name>
    <dbReference type="NCBI Taxonomy" id="2828330"/>
    <lineage>
        <taxon>Bacteria</taxon>
        <taxon>Pseudomonadati</taxon>
        <taxon>Bacteroidota</taxon>
        <taxon>Flavobacteriia</taxon>
        <taxon>Flavobacteriales</taxon>
        <taxon>Flavobacteriaceae</taxon>
        <taxon>Winogradskyella</taxon>
    </lineage>
</organism>
<evidence type="ECO:0000313" key="3">
    <source>
        <dbReference type="EMBL" id="MBV7270633.1"/>
    </source>
</evidence>
<dbReference type="CDD" id="cd00293">
    <property type="entry name" value="USP-like"/>
    <property type="match status" value="1"/>
</dbReference>
<dbReference type="PANTHER" id="PTHR46268:SF6">
    <property type="entry name" value="UNIVERSAL STRESS PROTEIN UP12"/>
    <property type="match status" value="1"/>
</dbReference>
<dbReference type="EMBL" id="JAGSPD010000020">
    <property type="protein sequence ID" value="MBV7270633.1"/>
    <property type="molecule type" value="Genomic_DNA"/>
</dbReference>
<dbReference type="InterPro" id="IPR006016">
    <property type="entry name" value="UspA"/>
</dbReference>
<accession>A0A9X1FCT1</accession>
<name>A0A9X1FCT1_9FLAO</name>
<dbReference type="Pfam" id="PF00582">
    <property type="entry name" value="Usp"/>
    <property type="match status" value="1"/>
</dbReference>